<keyword evidence="1" id="KW-0472">Membrane</keyword>
<dbReference type="SUPFAM" id="SSF81469">
    <property type="entry name" value="Bacterial aa3 type cytochrome c oxidase subunit IV"/>
    <property type="match status" value="1"/>
</dbReference>
<feature type="domain" description="Cytochrome c oxidase subunit IV bacterial aa3 type" evidence="2">
    <location>
        <begin position="16"/>
        <end position="48"/>
    </location>
</feature>
<dbReference type="Pfam" id="PF07835">
    <property type="entry name" value="COX4_pro_2"/>
    <property type="match status" value="1"/>
</dbReference>
<evidence type="ECO:0000259" key="2">
    <source>
        <dbReference type="Pfam" id="PF07835"/>
    </source>
</evidence>
<proteinExistence type="predicted"/>
<protein>
    <submittedName>
        <fullName evidence="3">Aa3-type cytochrome c oxidase subunit IV</fullName>
    </submittedName>
</protein>
<evidence type="ECO:0000256" key="1">
    <source>
        <dbReference type="SAM" id="Phobius"/>
    </source>
</evidence>
<keyword evidence="4" id="KW-1185">Reference proteome</keyword>
<keyword evidence="1" id="KW-0812">Transmembrane</keyword>
<evidence type="ECO:0000313" key="3">
    <source>
        <dbReference type="EMBL" id="MBZ6077346.1"/>
    </source>
</evidence>
<comment type="caution">
    <text evidence="3">The sequence shown here is derived from an EMBL/GenBank/DDBJ whole genome shotgun (WGS) entry which is preliminary data.</text>
</comment>
<feature type="transmembrane region" description="Helical" evidence="1">
    <location>
        <begin position="25"/>
        <end position="47"/>
    </location>
</feature>
<reference evidence="3 4" key="1">
    <citation type="submission" date="2021-09" db="EMBL/GenBank/DDBJ databases">
        <title>The complete genome sequence of a new microorganism.</title>
        <authorList>
            <person name="Zi Z."/>
        </authorList>
    </citation>
    <scope>NUCLEOTIDE SEQUENCE [LARGE SCALE GENOMIC DNA]</scope>
    <source>
        <strain evidence="3 4">WGZ8</strain>
    </source>
</reference>
<gene>
    <name evidence="3" type="ORF">K9B37_13775</name>
</gene>
<keyword evidence="1" id="KW-1133">Transmembrane helix</keyword>
<name>A0ABS7VP71_9HYPH</name>
<dbReference type="EMBL" id="JAIRBM010000009">
    <property type="protein sequence ID" value="MBZ6077346.1"/>
    <property type="molecule type" value="Genomic_DNA"/>
</dbReference>
<evidence type="ECO:0000313" key="4">
    <source>
        <dbReference type="Proteomes" id="UP000704176"/>
    </source>
</evidence>
<sequence>MADTKHAPFGGYSPDMDGSAHEATYVGFVRFAEIATVVVVCHVLALAVGGVHHAWLTAIIGVILSLVAGGIGAVSPAIGVRAPAVVAVLLLLALLFY</sequence>
<dbReference type="InterPro" id="IPR036596">
    <property type="entry name" value="Cyt-C_aa3_sf"/>
</dbReference>
<dbReference type="InterPro" id="IPR012422">
    <property type="entry name" value="Cyt_c_oxidase_su4_bac-aa3"/>
</dbReference>
<dbReference type="Gene3D" id="1.20.5.160">
    <property type="entry name" value="Bacterial aa3 type cytochrome c oxidase subunit IV"/>
    <property type="match status" value="1"/>
</dbReference>
<organism evidence="3 4">
    <name type="scientific">Microvirga puerhi</name>
    <dbReference type="NCBI Taxonomy" id="2876078"/>
    <lineage>
        <taxon>Bacteria</taxon>
        <taxon>Pseudomonadati</taxon>
        <taxon>Pseudomonadota</taxon>
        <taxon>Alphaproteobacteria</taxon>
        <taxon>Hyphomicrobiales</taxon>
        <taxon>Methylobacteriaceae</taxon>
        <taxon>Microvirga</taxon>
    </lineage>
</organism>
<feature type="transmembrane region" description="Helical" evidence="1">
    <location>
        <begin position="78"/>
        <end position="96"/>
    </location>
</feature>
<dbReference type="RefSeq" id="WP_224313699.1">
    <property type="nucleotide sequence ID" value="NZ_JAIRBM010000009.1"/>
</dbReference>
<dbReference type="Proteomes" id="UP000704176">
    <property type="component" value="Unassembled WGS sequence"/>
</dbReference>
<accession>A0ABS7VP71</accession>
<feature type="transmembrane region" description="Helical" evidence="1">
    <location>
        <begin position="54"/>
        <end position="72"/>
    </location>
</feature>